<comment type="caution">
    <text evidence="1">The sequence shown here is derived from an EMBL/GenBank/DDBJ whole genome shotgun (WGS) entry which is preliminary data.</text>
</comment>
<protein>
    <submittedName>
        <fullName evidence="1">Uncharacterized protein</fullName>
    </submittedName>
</protein>
<proteinExistence type="predicted"/>
<organism evidence="1 2">
    <name type="scientific">Bacillus manliponensis</name>
    <dbReference type="NCBI Taxonomy" id="574376"/>
    <lineage>
        <taxon>Bacteria</taxon>
        <taxon>Bacillati</taxon>
        <taxon>Bacillota</taxon>
        <taxon>Bacilli</taxon>
        <taxon>Bacillales</taxon>
        <taxon>Bacillaceae</taxon>
        <taxon>Bacillus</taxon>
        <taxon>Bacillus cereus group</taxon>
    </lineage>
</organism>
<evidence type="ECO:0000313" key="1">
    <source>
        <dbReference type="EMBL" id="KEK17345.1"/>
    </source>
</evidence>
<dbReference type="RefSeq" id="WP_034643632.1">
    <property type="nucleotide sequence ID" value="NZ_CBCSJC010000026.1"/>
</dbReference>
<dbReference type="InterPro" id="IPR038666">
    <property type="entry name" value="SSP1_head-tail_sf"/>
</dbReference>
<keyword evidence="2" id="KW-1185">Reference proteome</keyword>
<dbReference type="OrthoDB" id="2938463at2"/>
<accession>A0A073JSQ9</accession>
<dbReference type="Proteomes" id="UP000027822">
    <property type="component" value="Unassembled WGS sequence"/>
</dbReference>
<name>A0A073JSQ9_9BACI</name>
<dbReference type="AlphaFoldDB" id="A0A073JSQ9"/>
<dbReference type="STRING" id="574376.BAMA_15775"/>
<sequence>MSVIYDDMEDLYIHEVIVKRNGKVKQPAGNFKEGEIVIYNPMNCRVTTSSAANNEILKREKQNFDPNYKIYAPASYEIKPNDRIYFKDYVFEVKGEPRNPAFMDHHIEIYCEKV</sequence>
<reference evidence="1 2" key="1">
    <citation type="submission" date="2014-06" db="EMBL/GenBank/DDBJ databases">
        <title>Draft genome sequence of Bacillus manliponensis JCM 15802 (MCCC 1A00708).</title>
        <authorList>
            <person name="Lai Q."/>
            <person name="Liu Y."/>
            <person name="Shao Z."/>
        </authorList>
    </citation>
    <scope>NUCLEOTIDE SEQUENCE [LARGE SCALE GENOMIC DNA]</scope>
    <source>
        <strain evidence="1 2">JCM 15802</strain>
    </source>
</reference>
<dbReference type="Gene3D" id="2.40.10.270">
    <property type="entry name" value="Bacteriophage SPP1 head-tail adaptor protein"/>
    <property type="match status" value="1"/>
</dbReference>
<evidence type="ECO:0000313" key="2">
    <source>
        <dbReference type="Proteomes" id="UP000027822"/>
    </source>
</evidence>
<dbReference type="EMBL" id="JOTN01000032">
    <property type="protein sequence ID" value="KEK17345.1"/>
    <property type="molecule type" value="Genomic_DNA"/>
</dbReference>
<gene>
    <name evidence="1" type="ORF">BAMA_15775</name>
</gene>